<dbReference type="EMBL" id="JAQNDL010000001">
    <property type="protein sequence ID" value="MDC0717606.1"/>
    <property type="molecule type" value="Genomic_DNA"/>
</dbReference>
<gene>
    <name evidence="2" type="ORF">POL25_11915</name>
</gene>
<keyword evidence="3" id="KW-1185">Reference proteome</keyword>
<dbReference type="RefSeq" id="WP_272086090.1">
    <property type="nucleotide sequence ID" value="NZ_JAQNDL010000001.1"/>
</dbReference>
<feature type="compositionally biased region" description="Basic and acidic residues" evidence="1">
    <location>
        <begin position="10"/>
        <end position="21"/>
    </location>
</feature>
<evidence type="ECO:0000313" key="3">
    <source>
        <dbReference type="Proteomes" id="UP001221686"/>
    </source>
</evidence>
<protein>
    <submittedName>
        <fullName evidence="2">Uncharacterized protein</fullName>
    </submittedName>
</protein>
<name>A0ABT5DVJ6_9BACT</name>
<feature type="region of interest" description="Disordered" evidence="1">
    <location>
        <begin position="1"/>
        <end position="21"/>
    </location>
</feature>
<feature type="compositionally biased region" description="Basic and acidic residues" evidence="1">
    <location>
        <begin position="67"/>
        <end position="81"/>
    </location>
</feature>
<evidence type="ECO:0000313" key="2">
    <source>
        <dbReference type="EMBL" id="MDC0717606.1"/>
    </source>
</evidence>
<evidence type="ECO:0000256" key="1">
    <source>
        <dbReference type="SAM" id="MobiDB-lite"/>
    </source>
</evidence>
<sequence length="97" mass="11061">MKIGQYAAEKASHHEDEDEHPRRLWLRLCWYQPAVQRLAPPLPDMSFLTCCEAAAATAVASRHTRCRHDNEPPDPRNEGLMKIKTNTRAGGDNPLYH</sequence>
<proteinExistence type="predicted"/>
<accession>A0ABT5DVJ6</accession>
<feature type="region of interest" description="Disordered" evidence="1">
    <location>
        <begin position="61"/>
        <end position="97"/>
    </location>
</feature>
<organism evidence="2 3">
    <name type="scientific">Nannocystis bainbridge</name>
    <dbReference type="NCBI Taxonomy" id="2995303"/>
    <lineage>
        <taxon>Bacteria</taxon>
        <taxon>Pseudomonadati</taxon>
        <taxon>Myxococcota</taxon>
        <taxon>Polyangia</taxon>
        <taxon>Nannocystales</taxon>
        <taxon>Nannocystaceae</taxon>
        <taxon>Nannocystis</taxon>
    </lineage>
</organism>
<reference evidence="2 3" key="1">
    <citation type="submission" date="2022-11" db="EMBL/GenBank/DDBJ databases">
        <title>Minimal conservation of predation-associated metabolite biosynthetic gene clusters underscores biosynthetic potential of Myxococcota including descriptions for ten novel species: Archangium lansinium sp. nov., Myxococcus landrumus sp. nov., Nannocystis bai.</title>
        <authorList>
            <person name="Ahearne A."/>
            <person name="Stevens C."/>
            <person name="Dowd S."/>
        </authorList>
    </citation>
    <scope>NUCLEOTIDE SEQUENCE [LARGE SCALE GENOMIC DNA]</scope>
    <source>
        <strain evidence="2 3">BB15-2</strain>
    </source>
</reference>
<comment type="caution">
    <text evidence="2">The sequence shown here is derived from an EMBL/GenBank/DDBJ whole genome shotgun (WGS) entry which is preliminary data.</text>
</comment>
<dbReference type="Proteomes" id="UP001221686">
    <property type="component" value="Unassembled WGS sequence"/>
</dbReference>